<protein>
    <submittedName>
        <fullName evidence="1">Stage V sporulation protein involved in spore cortex synthesis (SpoVR)</fullName>
    </submittedName>
</protein>
<evidence type="ECO:0000313" key="2">
    <source>
        <dbReference type="Proteomes" id="UP000269208"/>
    </source>
</evidence>
<evidence type="ECO:0000313" key="1">
    <source>
        <dbReference type="EMBL" id="VEB58541.1"/>
    </source>
</evidence>
<sequence>MRSALPCSRISNVFVSPPTDEDKYWFPDIAGSDWLETLHFAMRDFKDESFIRPVPVAKSDA</sequence>
<name>A0A447U202_SALET</name>
<dbReference type="Proteomes" id="UP000269208">
    <property type="component" value="Chromosome"/>
</dbReference>
<dbReference type="AlphaFoldDB" id="A0A447U202"/>
<dbReference type="EMBL" id="LR134190">
    <property type="protein sequence ID" value="VEB58541.1"/>
    <property type="molecule type" value="Genomic_DNA"/>
</dbReference>
<reference evidence="1 2" key="1">
    <citation type="submission" date="2018-12" db="EMBL/GenBank/DDBJ databases">
        <authorList>
            <consortium name="Pathogen Informatics"/>
        </authorList>
    </citation>
    <scope>NUCLEOTIDE SEQUENCE [LARGE SCALE GENOMIC DNA]</scope>
    <source>
        <strain evidence="1 2">NCTC6754</strain>
    </source>
</reference>
<accession>A0A447U202</accession>
<organism evidence="1 2">
    <name type="scientific">Salmonella enterica I</name>
    <dbReference type="NCBI Taxonomy" id="59201"/>
    <lineage>
        <taxon>Bacteria</taxon>
        <taxon>Pseudomonadati</taxon>
        <taxon>Pseudomonadota</taxon>
        <taxon>Gammaproteobacteria</taxon>
        <taxon>Enterobacterales</taxon>
        <taxon>Enterobacteriaceae</taxon>
        <taxon>Salmonella</taxon>
    </lineage>
</organism>
<proteinExistence type="predicted"/>
<gene>
    <name evidence="1" type="ORF">NCTC6754_05467</name>
</gene>